<dbReference type="PANTHER" id="PTHR43449:SF1">
    <property type="entry name" value="POLYMERASE BETA NUCLEOTIDYLTRANSFERASE DOMAIN-CONTAINING PROTEIN"/>
    <property type="match status" value="1"/>
</dbReference>
<evidence type="ECO:0000313" key="3">
    <source>
        <dbReference type="Proteomes" id="UP000231382"/>
    </source>
</evidence>
<evidence type="ECO:0000259" key="1">
    <source>
        <dbReference type="Pfam" id="PF01909"/>
    </source>
</evidence>
<name>A0A2H0W7C7_9BACT</name>
<evidence type="ECO:0000313" key="2">
    <source>
        <dbReference type="EMBL" id="PIS08003.1"/>
    </source>
</evidence>
<dbReference type="InterPro" id="IPR002934">
    <property type="entry name" value="Polymerase_NTP_transf_dom"/>
</dbReference>
<dbReference type="InterPro" id="IPR043519">
    <property type="entry name" value="NT_sf"/>
</dbReference>
<accession>A0A2H0W7C7</accession>
<protein>
    <submittedName>
        <fullName evidence="2">Nucleotidyltransferase</fullName>
    </submittedName>
</protein>
<dbReference type="SUPFAM" id="SSF81301">
    <property type="entry name" value="Nucleotidyltransferase"/>
    <property type="match status" value="1"/>
</dbReference>
<dbReference type="Proteomes" id="UP000231382">
    <property type="component" value="Unassembled WGS sequence"/>
</dbReference>
<dbReference type="Gene3D" id="3.30.460.10">
    <property type="entry name" value="Beta Polymerase, domain 2"/>
    <property type="match status" value="1"/>
</dbReference>
<keyword evidence="2" id="KW-0808">Transferase</keyword>
<dbReference type="EMBL" id="PEZW01000006">
    <property type="protein sequence ID" value="PIS08003.1"/>
    <property type="molecule type" value="Genomic_DNA"/>
</dbReference>
<sequence>MSKDQVKKIVKIYADYLIRQGFAFQSIYLYGSYARGNAHEWSDIDVAVISPKFAGKDWDENEQQLWRWRRDIDIRIQPLGFSPDEFEKNLSPLISEVKKTGIRIK</sequence>
<proteinExistence type="predicted"/>
<feature type="domain" description="Polymerase nucleotidyl transferase" evidence="1">
    <location>
        <begin position="25"/>
        <end position="69"/>
    </location>
</feature>
<comment type="caution">
    <text evidence="2">The sequence shown here is derived from an EMBL/GenBank/DDBJ whole genome shotgun (WGS) entry which is preliminary data.</text>
</comment>
<dbReference type="Pfam" id="PF01909">
    <property type="entry name" value="NTP_transf_2"/>
    <property type="match status" value="1"/>
</dbReference>
<dbReference type="AlphaFoldDB" id="A0A2H0W7C7"/>
<dbReference type="GO" id="GO:0016779">
    <property type="term" value="F:nucleotidyltransferase activity"/>
    <property type="evidence" value="ECO:0007669"/>
    <property type="project" value="InterPro"/>
</dbReference>
<dbReference type="PANTHER" id="PTHR43449">
    <property type="entry name" value="NUCLEOTIDYLTRANSFERASE"/>
    <property type="match status" value="1"/>
</dbReference>
<dbReference type="CDD" id="cd05403">
    <property type="entry name" value="NT_KNTase_like"/>
    <property type="match status" value="1"/>
</dbReference>
<organism evidence="2 3">
    <name type="scientific">Candidatus Berkelbacteria bacterium CG10_big_fil_rev_8_21_14_0_10_43_13</name>
    <dbReference type="NCBI Taxonomy" id="1974514"/>
    <lineage>
        <taxon>Bacteria</taxon>
        <taxon>Candidatus Berkelbacteria</taxon>
    </lineage>
</organism>
<reference evidence="3" key="1">
    <citation type="submission" date="2017-09" db="EMBL/GenBank/DDBJ databases">
        <title>Depth-based differentiation of microbial function through sediment-hosted aquifers and enrichment of novel symbionts in the deep terrestrial subsurface.</title>
        <authorList>
            <person name="Probst A.J."/>
            <person name="Ladd B."/>
            <person name="Jarett J.K."/>
            <person name="Geller-Mcgrath D.E."/>
            <person name="Sieber C.M.K."/>
            <person name="Emerson J.B."/>
            <person name="Anantharaman K."/>
            <person name="Thomas B.C."/>
            <person name="Malmstrom R."/>
            <person name="Stieglmeier M."/>
            <person name="Klingl A."/>
            <person name="Woyke T."/>
            <person name="Ryan C.M."/>
            <person name="Banfield J.F."/>
        </authorList>
    </citation>
    <scope>NUCLEOTIDE SEQUENCE [LARGE SCALE GENOMIC DNA]</scope>
</reference>
<gene>
    <name evidence="2" type="ORF">COT78_00795</name>
</gene>